<accession>A0A3F3Q0P9</accession>
<gene>
    <name evidence="2" type="ORF">BDQ94DRAFT_144674</name>
</gene>
<evidence type="ECO:0000313" key="3">
    <source>
        <dbReference type="Proteomes" id="UP000253729"/>
    </source>
</evidence>
<reference evidence="2 3" key="1">
    <citation type="submission" date="2018-07" db="EMBL/GenBank/DDBJ databases">
        <title>The genomes of Aspergillus section Nigri reveals drivers in fungal speciation.</title>
        <authorList>
            <consortium name="DOE Joint Genome Institute"/>
            <person name="Vesth T.C."/>
            <person name="Nybo J."/>
            <person name="Theobald S."/>
            <person name="Brandl J."/>
            <person name="Frisvad J.C."/>
            <person name="Nielsen K.F."/>
            <person name="Lyhne E.K."/>
            <person name="Kogle M.E."/>
            <person name="Kuo A."/>
            <person name="Riley R."/>
            <person name="Clum A."/>
            <person name="Nolan M."/>
            <person name="Lipzen A."/>
            <person name="Salamov A."/>
            <person name="Henrissat B."/>
            <person name="Wiebenga A."/>
            <person name="De vries R.P."/>
            <person name="Grigoriev I.V."/>
            <person name="Mortensen U.H."/>
            <person name="Andersen M.R."/>
            <person name="Baker S.E."/>
        </authorList>
    </citation>
    <scope>NUCLEOTIDE SEQUENCE [LARGE SCALE GENOMIC DNA]</scope>
    <source>
        <strain evidence="2 3">CBS 139.54b</strain>
    </source>
</reference>
<dbReference type="Proteomes" id="UP000253729">
    <property type="component" value="Unassembled WGS sequence"/>
</dbReference>
<dbReference type="RefSeq" id="XP_026625619.1">
    <property type="nucleotide sequence ID" value="XM_026766492.1"/>
</dbReference>
<dbReference type="EMBL" id="KZ852049">
    <property type="protein sequence ID" value="RDH32597.1"/>
    <property type="molecule type" value="Genomic_DNA"/>
</dbReference>
<dbReference type="GeneID" id="38134848"/>
<keyword evidence="3" id="KW-1185">Reference proteome</keyword>
<proteinExistence type="predicted"/>
<dbReference type="AlphaFoldDB" id="A0A3F3Q0P9"/>
<feature type="transmembrane region" description="Helical" evidence="1">
    <location>
        <begin position="15"/>
        <end position="32"/>
    </location>
</feature>
<keyword evidence="1" id="KW-0812">Transmembrane</keyword>
<protein>
    <submittedName>
        <fullName evidence="2">Uncharacterized protein</fullName>
    </submittedName>
</protein>
<organism evidence="2 3">
    <name type="scientific">Aspergillus welwitschiae</name>
    <dbReference type="NCBI Taxonomy" id="1341132"/>
    <lineage>
        <taxon>Eukaryota</taxon>
        <taxon>Fungi</taxon>
        <taxon>Dikarya</taxon>
        <taxon>Ascomycota</taxon>
        <taxon>Pezizomycotina</taxon>
        <taxon>Eurotiomycetes</taxon>
        <taxon>Eurotiomycetidae</taxon>
        <taxon>Eurotiales</taxon>
        <taxon>Aspergillaceae</taxon>
        <taxon>Aspergillus</taxon>
        <taxon>Aspergillus subgen. Circumdati</taxon>
    </lineage>
</organism>
<evidence type="ECO:0000256" key="1">
    <source>
        <dbReference type="SAM" id="Phobius"/>
    </source>
</evidence>
<evidence type="ECO:0000313" key="2">
    <source>
        <dbReference type="EMBL" id="RDH32597.1"/>
    </source>
</evidence>
<keyword evidence="1" id="KW-1133">Transmembrane helix</keyword>
<name>A0A3F3Q0P9_9EURO</name>
<sequence length="53" mass="5927">MLNYLLPFLDLPAEAAFLSAVGTGVFFLVWVYPGTLGTRCVLFYPLRFDSQVP</sequence>
<keyword evidence="1" id="KW-0472">Membrane</keyword>